<feature type="region of interest" description="Disordered" evidence="1">
    <location>
        <begin position="261"/>
        <end position="296"/>
    </location>
</feature>
<comment type="caution">
    <text evidence="3">The sequence shown here is derived from an EMBL/GenBank/DDBJ whole genome shotgun (WGS) entry which is preliminary data.</text>
</comment>
<gene>
    <name evidence="3" type="ORF">B0H15DRAFT_1020736</name>
</gene>
<keyword evidence="2" id="KW-0812">Transmembrane</keyword>
<dbReference type="InterPro" id="IPR008972">
    <property type="entry name" value="Cupredoxin"/>
</dbReference>
<dbReference type="Gene3D" id="2.60.40.420">
    <property type="entry name" value="Cupredoxins - blue copper proteins"/>
    <property type="match status" value="1"/>
</dbReference>
<evidence type="ECO:0000256" key="1">
    <source>
        <dbReference type="SAM" id="MobiDB-lite"/>
    </source>
</evidence>
<evidence type="ECO:0000313" key="3">
    <source>
        <dbReference type="EMBL" id="KAJ7093303.1"/>
    </source>
</evidence>
<name>A0AAD6UCF5_9AGAR</name>
<dbReference type="Proteomes" id="UP001222325">
    <property type="component" value="Unassembled WGS sequence"/>
</dbReference>
<feature type="transmembrane region" description="Helical" evidence="2">
    <location>
        <begin position="185"/>
        <end position="208"/>
    </location>
</feature>
<feature type="region of interest" description="Disordered" evidence="1">
    <location>
        <begin position="152"/>
        <end position="182"/>
    </location>
</feature>
<dbReference type="PANTHER" id="PTHR34883:SF15">
    <property type="entry name" value="EXTRACELLULAR SERINE-RICH PROTEIN"/>
    <property type="match status" value="1"/>
</dbReference>
<dbReference type="InterPro" id="IPR052953">
    <property type="entry name" value="Ser-rich/MCO-related"/>
</dbReference>
<dbReference type="CDD" id="cd00920">
    <property type="entry name" value="Cupredoxin"/>
    <property type="match status" value="1"/>
</dbReference>
<evidence type="ECO:0000313" key="4">
    <source>
        <dbReference type="Proteomes" id="UP001222325"/>
    </source>
</evidence>
<dbReference type="PANTHER" id="PTHR34883">
    <property type="entry name" value="SERINE-RICH PROTEIN, PUTATIVE-RELATED-RELATED"/>
    <property type="match status" value="1"/>
</dbReference>
<accession>A0AAD6UCF5</accession>
<reference evidence="3" key="1">
    <citation type="submission" date="2023-03" db="EMBL/GenBank/DDBJ databases">
        <title>Massive genome expansion in bonnet fungi (Mycena s.s.) driven by repeated elements and novel gene families across ecological guilds.</title>
        <authorList>
            <consortium name="Lawrence Berkeley National Laboratory"/>
            <person name="Harder C.B."/>
            <person name="Miyauchi S."/>
            <person name="Viragh M."/>
            <person name="Kuo A."/>
            <person name="Thoen E."/>
            <person name="Andreopoulos B."/>
            <person name="Lu D."/>
            <person name="Skrede I."/>
            <person name="Drula E."/>
            <person name="Henrissat B."/>
            <person name="Morin E."/>
            <person name="Kohler A."/>
            <person name="Barry K."/>
            <person name="LaButti K."/>
            <person name="Morin E."/>
            <person name="Salamov A."/>
            <person name="Lipzen A."/>
            <person name="Mereny Z."/>
            <person name="Hegedus B."/>
            <person name="Baldrian P."/>
            <person name="Stursova M."/>
            <person name="Weitz H."/>
            <person name="Taylor A."/>
            <person name="Grigoriev I.V."/>
            <person name="Nagy L.G."/>
            <person name="Martin F."/>
            <person name="Kauserud H."/>
        </authorList>
    </citation>
    <scope>NUCLEOTIDE SEQUENCE</scope>
    <source>
        <strain evidence="3">CBHHK173m</strain>
    </source>
</reference>
<organism evidence="3 4">
    <name type="scientific">Mycena belliarum</name>
    <dbReference type="NCBI Taxonomy" id="1033014"/>
    <lineage>
        <taxon>Eukaryota</taxon>
        <taxon>Fungi</taxon>
        <taxon>Dikarya</taxon>
        <taxon>Basidiomycota</taxon>
        <taxon>Agaricomycotina</taxon>
        <taxon>Agaricomycetes</taxon>
        <taxon>Agaricomycetidae</taxon>
        <taxon>Agaricales</taxon>
        <taxon>Marasmiineae</taxon>
        <taxon>Mycenaceae</taxon>
        <taxon>Mycena</taxon>
    </lineage>
</organism>
<sequence>MRRRKASRAPASPSRLINVGVASTSAGGMYQFDPPTVRAPNGTVILFQFSTNLGNHSIIQSTYNNPCTAKEGGFDSGVIVGGQLSGGHFPTWSYNVTNDQNPIWFFYESKCTTGMVGGINLQTAKNTLSDFQTKAQGFSTALPTANRTTVVASSTTTTDPTSVGATSLAPSTVPTNNDSSPGKQFGTIVGATIGGLVIVALSITALLLRRRRRLRNYRTQLAQTRPYPLILNPVIMGDKKVPPAPENTVSVLSSILREVRSLRQQMRRSDAQGQRQGQRQGHDRTDDPPPTYAMEP</sequence>
<keyword evidence="4" id="KW-1185">Reference proteome</keyword>
<proteinExistence type="predicted"/>
<keyword evidence="2" id="KW-0472">Membrane</keyword>
<feature type="compositionally biased region" description="Low complexity" evidence="1">
    <location>
        <begin position="152"/>
        <end position="167"/>
    </location>
</feature>
<dbReference type="AlphaFoldDB" id="A0AAD6UCF5"/>
<protein>
    <submittedName>
        <fullName evidence="3">Uncharacterized protein</fullName>
    </submittedName>
</protein>
<dbReference type="EMBL" id="JARJCN010000016">
    <property type="protein sequence ID" value="KAJ7093303.1"/>
    <property type="molecule type" value="Genomic_DNA"/>
</dbReference>
<dbReference type="SUPFAM" id="SSF49503">
    <property type="entry name" value="Cupredoxins"/>
    <property type="match status" value="1"/>
</dbReference>
<keyword evidence="2" id="KW-1133">Transmembrane helix</keyword>
<evidence type="ECO:0000256" key="2">
    <source>
        <dbReference type="SAM" id="Phobius"/>
    </source>
</evidence>
<feature type="compositionally biased region" description="Polar residues" evidence="1">
    <location>
        <begin position="168"/>
        <end position="182"/>
    </location>
</feature>